<organism evidence="2 3">
    <name type="scientific">Artemisia annua</name>
    <name type="common">Sweet wormwood</name>
    <dbReference type="NCBI Taxonomy" id="35608"/>
    <lineage>
        <taxon>Eukaryota</taxon>
        <taxon>Viridiplantae</taxon>
        <taxon>Streptophyta</taxon>
        <taxon>Embryophyta</taxon>
        <taxon>Tracheophyta</taxon>
        <taxon>Spermatophyta</taxon>
        <taxon>Magnoliopsida</taxon>
        <taxon>eudicotyledons</taxon>
        <taxon>Gunneridae</taxon>
        <taxon>Pentapetalae</taxon>
        <taxon>asterids</taxon>
        <taxon>campanulids</taxon>
        <taxon>Asterales</taxon>
        <taxon>Asteraceae</taxon>
        <taxon>Asteroideae</taxon>
        <taxon>Anthemideae</taxon>
        <taxon>Artemisiinae</taxon>
        <taxon>Artemisia</taxon>
    </lineage>
</organism>
<dbReference type="Proteomes" id="UP000245207">
    <property type="component" value="Unassembled WGS sequence"/>
</dbReference>
<keyword evidence="3" id="KW-1185">Reference proteome</keyword>
<dbReference type="PROSITE" id="PS51038">
    <property type="entry name" value="BAH"/>
    <property type="match status" value="1"/>
</dbReference>
<sequence length="205" mass="23830">MEAYMASETETGFLKSYNVRGNIVRVGDTVVMRGEDEDDTHVALVRFFQADPNEAVKVETRRYYRPEDTVAGRKPFHGSRELFLTDHYDNQKADTILEKCVVFTFTNYTMLKDVRPNYYFSRFEYQIETGWFSPDAVEVFCYIFIFFNIYRSMQFVNGLLLLYHPVCLNMTIDEAKQLADNYACDGCRSLDGKRPHDEGSASTDL</sequence>
<evidence type="ECO:0000313" key="2">
    <source>
        <dbReference type="EMBL" id="PWA91499.1"/>
    </source>
</evidence>
<dbReference type="AlphaFoldDB" id="A0A2U1Q0F4"/>
<dbReference type="SMART" id="SM00439">
    <property type="entry name" value="BAH"/>
    <property type="match status" value="1"/>
</dbReference>
<gene>
    <name evidence="2" type="ORF">CTI12_AA090390</name>
</gene>
<proteinExistence type="predicted"/>
<evidence type="ECO:0000259" key="1">
    <source>
        <dbReference type="PROSITE" id="PS51038"/>
    </source>
</evidence>
<dbReference type="PANTHER" id="PTHR46364">
    <property type="entry name" value="OS08G0421900 PROTEIN"/>
    <property type="match status" value="1"/>
</dbReference>
<dbReference type="STRING" id="35608.A0A2U1Q0F4"/>
<comment type="caution">
    <text evidence="2">The sequence shown here is derived from an EMBL/GenBank/DDBJ whole genome shotgun (WGS) entry which is preliminary data.</text>
</comment>
<accession>A0A2U1Q0F4</accession>
<evidence type="ECO:0000313" key="3">
    <source>
        <dbReference type="Proteomes" id="UP000245207"/>
    </source>
</evidence>
<name>A0A2U1Q0F4_ARTAN</name>
<dbReference type="OrthoDB" id="436852at2759"/>
<dbReference type="Pfam" id="PF01426">
    <property type="entry name" value="BAH"/>
    <property type="match status" value="1"/>
</dbReference>
<reference evidence="2 3" key="1">
    <citation type="journal article" date="2018" name="Mol. Plant">
        <title>The genome of Artemisia annua provides insight into the evolution of Asteraceae family and artemisinin biosynthesis.</title>
        <authorList>
            <person name="Shen Q."/>
            <person name="Zhang L."/>
            <person name="Liao Z."/>
            <person name="Wang S."/>
            <person name="Yan T."/>
            <person name="Shi P."/>
            <person name="Liu M."/>
            <person name="Fu X."/>
            <person name="Pan Q."/>
            <person name="Wang Y."/>
            <person name="Lv Z."/>
            <person name="Lu X."/>
            <person name="Zhang F."/>
            <person name="Jiang W."/>
            <person name="Ma Y."/>
            <person name="Chen M."/>
            <person name="Hao X."/>
            <person name="Li L."/>
            <person name="Tang Y."/>
            <person name="Lv G."/>
            <person name="Zhou Y."/>
            <person name="Sun X."/>
            <person name="Brodelius P.E."/>
            <person name="Rose J.K.C."/>
            <person name="Tang K."/>
        </authorList>
    </citation>
    <scope>NUCLEOTIDE SEQUENCE [LARGE SCALE GENOMIC DNA]</scope>
    <source>
        <strain evidence="3">cv. Huhao1</strain>
        <tissue evidence="2">Leaf</tissue>
    </source>
</reference>
<dbReference type="Gene3D" id="2.30.30.490">
    <property type="match status" value="1"/>
</dbReference>
<protein>
    <submittedName>
        <fullName evidence="2">Bromo adjacent homology (BAH) domain, Zinc finger, RING/FYVE/PHD-type</fullName>
    </submittedName>
</protein>
<dbReference type="GO" id="GO:0003682">
    <property type="term" value="F:chromatin binding"/>
    <property type="evidence" value="ECO:0007669"/>
    <property type="project" value="InterPro"/>
</dbReference>
<dbReference type="InterPro" id="IPR043151">
    <property type="entry name" value="BAH_sf"/>
</dbReference>
<dbReference type="InterPro" id="IPR001025">
    <property type="entry name" value="BAH_dom"/>
</dbReference>
<feature type="domain" description="BAH" evidence="1">
    <location>
        <begin position="22"/>
        <end position="136"/>
    </location>
</feature>
<dbReference type="EMBL" id="PKPP01000539">
    <property type="protein sequence ID" value="PWA91499.1"/>
    <property type="molecule type" value="Genomic_DNA"/>
</dbReference>